<reference evidence="13" key="1">
    <citation type="submission" date="2014-03" db="EMBL/GenBank/DDBJ databases">
        <authorList>
            <person name="Aksoy S."/>
            <person name="Warren W."/>
            <person name="Wilson R.K."/>
        </authorList>
    </citation>
    <scope>NUCLEOTIDE SEQUENCE [LARGE SCALE GENOMIC DNA]</scope>
    <source>
        <strain evidence="13">IAEA</strain>
    </source>
</reference>
<dbReference type="PRINTS" id="PR00686">
    <property type="entry name" value="TIFACTORIID"/>
</dbReference>
<dbReference type="Proteomes" id="UP000091820">
    <property type="component" value="Unassembled WGS sequence"/>
</dbReference>
<feature type="compositionally biased region" description="Low complexity" evidence="11">
    <location>
        <begin position="468"/>
        <end position="481"/>
    </location>
</feature>
<evidence type="ECO:0000313" key="12">
    <source>
        <dbReference type="EnsemblMetazoa" id="GBRI027059-PA"/>
    </source>
</evidence>
<keyword evidence="6" id="KW-0238">DNA-binding</keyword>
<dbReference type="CDD" id="cd04517">
    <property type="entry name" value="TLF"/>
    <property type="match status" value="1"/>
</dbReference>
<comment type="similarity">
    <text evidence="3">Belongs to the TBP family.</text>
</comment>
<evidence type="ECO:0000256" key="11">
    <source>
        <dbReference type="SAM" id="MobiDB-lite"/>
    </source>
</evidence>
<dbReference type="Gene3D" id="3.30.310.10">
    <property type="entry name" value="TATA-Binding Protein"/>
    <property type="match status" value="2"/>
</dbReference>
<keyword evidence="7" id="KW-0804">Transcription</keyword>
<dbReference type="GO" id="GO:0005737">
    <property type="term" value="C:cytoplasm"/>
    <property type="evidence" value="ECO:0007669"/>
    <property type="project" value="UniProtKB-SubCell"/>
</dbReference>
<dbReference type="AlphaFoldDB" id="A0A1A9WPF5"/>
<keyword evidence="5" id="KW-0805">Transcription regulation</keyword>
<accession>A0A1A9WPF5</accession>
<dbReference type="GO" id="GO:0006352">
    <property type="term" value="P:DNA-templated transcription initiation"/>
    <property type="evidence" value="ECO:0007669"/>
    <property type="project" value="InterPro"/>
</dbReference>
<evidence type="ECO:0000256" key="7">
    <source>
        <dbReference type="ARBA" id="ARBA00023163"/>
    </source>
</evidence>
<dbReference type="InterPro" id="IPR012295">
    <property type="entry name" value="TBP_dom_sf"/>
</dbReference>
<evidence type="ECO:0000256" key="10">
    <source>
        <dbReference type="ARBA" id="ARBA00033173"/>
    </source>
</evidence>
<evidence type="ECO:0000256" key="2">
    <source>
        <dbReference type="ARBA" id="ARBA00004496"/>
    </source>
</evidence>
<organism evidence="12 13">
    <name type="scientific">Glossina brevipalpis</name>
    <dbReference type="NCBI Taxonomy" id="37001"/>
    <lineage>
        <taxon>Eukaryota</taxon>
        <taxon>Metazoa</taxon>
        <taxon>Ecdysozoa</taxon>
        <taxon>Arthropoda</taxon>
        <taxon>Hexapoda</taxon>
        <taxon>Insecta</taxon>
        <taxon>Pterygota</taxon>
        <taxon>Neoptera</taxon>
        <taxon>Endopterygota</taxon>
        <taxon>Diptera</taxon>
        <taxon>Brachycera</taxon>
        <taxon>Muscomorpha</taxon>
        <taxon>Hippoboscoidea</taxon>
        <taxon>Glossinidae</taxon>
        <taxon>Glossina</taxon>
    </lineage>
</organism>
<comment type="subcellular location">
    <subcellularLocation>
        <location evidence="2">Cytoplasm</location>
    </subcellularLocation>
    <subcellularLocation>
        <location evidence="1">Nucleus</location>
    </subcellularLocation>
</comment>
<dbReference type="GO" id="GO:0005634">
    <property type="term" value="C:nucleus"/>
    <property type="evidence" value="ECO:0007669"/>
    <property type="project" value="UniProtKB-SubCell"/>
</dbReference>
<proteinExistence type="inferred from homology"/>
<evidence type="ECO:0000256" key="9">
    <source>
        <dbReference type="ARBA" id="ARBA00023474"/>
    </source>
</evidence>
<dbReference type="FunFam" id="3.30.310.10:FF:000005">
    <property type="entry name" value="TATA box-binding protein-like 1"/>
    <property type="match status" value="1"/>
</dbReference>
<keyword evidence="8" id="KW-0539">Nucleus</keyword>
<evidence type="ECO:0000313" key="13">
    <source>
        <dbReference type="Proteomes" id="UP000091820"/>
    </source>
</evidence>
<dbReference type="InterPro" id="IPR000814">
    <property type="entry name" value="TBP"/>
</dbReference>
<dbReference type="STRING" id="37001.A0A1A9WPF5"/>
<dbReference type="InterPro" id="IPR015445">
    <property type="entry name" value="TBP-like"/>
</dbReference>
<dbReference type="PANTHER" id="PTHR10126">
    <property type="entry name" value="TATA-BOX BINDING PROTEIN"/>
    <property type="match status" value="1"/>
</dbReference>
<keyword evidence="13" id="KW-1185">Reference proteome</keyword>
<evidence type="ECO:0000256" key="4">
    <source>
        <dbReference type="ARBA" id="ARBA00022490"/>
    </source>
</evidence>
<evidence type="ECO:0000256" key="5">
    <source>
        <dbReference type="ARBA" id="ARBA00023015"/>
    </source>
</evidence>
<evidence type="ECO:0000256" key="3">
    <source>
        <dbReference type="ARBA" id="ARBA00005560"/>
    </source>
</evidence>
<keyword evidence="4" id="KW-0963">Cytoplasm</keyword>
<evidence type="ECO:0000256" key="1">
    <source>
        <dbReference type="ARBA" id="ARBA00004123"/>
    </source>
</evidence>
<sequence>MCLHHTVQSGNLECKEWFMTKYKIPGEQPQRTYINNSNNVDMGTLLENNKNCMKTLTNEGSVVGVGTGGNIIVDSDSNNQLGLTAPSNVVAATHMSNSGVGTNAALGGRLTTGTTNLALPAQAQTILITNSATGNSSLLTYQQYQQLAHQQQQHLLVSQNMASLPIGNLGSTENGGLAVITDNSNHHNVVVGTAATGGTSIKDDFLLATLRPANAGTTANNFQHQLQHKIAGGNGQIVTSTPATGSLLHQQQQNQSRLITTTAPGGTLNARQIPRPAVANNNRTKEVLIHYINSTIIAANAAQHLQDATILTKPIATETTAILPPQQMIRYSAALQQNQKVAQQNANIQQPPQKHTTVINSKTNAIPNNTKSFSNASTTTRAVSPATSSYYITNASTNTMNGHHLTSASNTPSSFTSFSTKTVSKGSSSNALSKTTSITITTDLPAWTITNGDVLNSNSTLRLPPSPTTATITESSTTTGTIKTNDSNQCLTVDRVTSSINSVNISTFSVSTSSENTRFSSAGTAELNTNVAVKTEDPQEAEPEIDIVINNVVCTFSVRCHLNLREIALQGSNVEYRRENGMVTMKLRRPYTTASIWPSGRITCAGATSEDQAKIAARRYARCLEKLGFRVRFHNFRVVNVLGTCSMPWAIKIVNFSEKFKREASYEPELHPGVTYKMRYPKATLKIFSTDSITVTAASVANVQAAIKHMYPLVYEFRKRRSPEELKQMHLKQQLSAGLHDFIELDETVKLNRRRSSLITTAAPLYPNPKRRCTKSSTGEREFKEDDSDGPDDMRVLPMLVKKMTTCKLNVLISKSQPLSAYCLVNP</sequence>
<dbReference type="Pfam" id="PF00352">
    <property type="entry name" value="TBP"/>
    <property type="match status" value="2"/>
</dbReference>
<dbReference type="SUPFAM" id="SSF55945">
    <property type="entry name" value="TATA-box binding protein-like"/>
    <property type="match status" value="2"/>
</dbReference>
<dbReference type="GO" id="GO:0003677">
    <property type="term" value="F:DNA binding"/>
    <property type="evidence" value="ECO:0007669"/>
    <property type="project" value="UniProtKB-KW"/>
</dbReference>
<dbReference type="FunFam" id="3.30.310.10:FF:000009">
    <property type="entry name" value="TatA box-binding protein-like protein 1"/>
    <property type="match status" value="1"/>
</dbReference>
<reference evidence="12" key="2">
    <citation type="submission" date="2020-05" db="UniProtKB">
        <authorList>
            <consortium name="EnsemblMetazoa"/>
        </authorList>
    </citation>
    <scope>IDENTIFICATION</scope>
    <source>
        <strain evidence="12">IAEA</strain>
    </source>
</reference>
<name>A0A1A9WPF5_9MUSC</name>
<protein>
    <recommendedName>
        <fullName evidence="9">TATA box-binding protein-like 1</fullName>
    </recommendedName>
    <alternativeName>
        <fullName evidence="10">TBP-like factor</fullName>
    </alternativeName>
</protein>
<evidence type="ECO:0000256" key="8">
    <source>
        <dbReference type="ARBA" id="ARBA00023242"/>
    </source>
</evidence>
<dbReference type="EnsemblMetazoa" id="GBRI027059-RA">
    <property type="protein sequence ID" value="GBRI027059-PA"/>
    <property type="gene ID" value="GBRI027059"/>
</dbReference>
<dbReference type="VEuPathDB" id="VectorBase:GBRI027059"/>
<evidence type="ECO:0000256" key="6">
    <source>
        <dbReference type="ARBA" id="ARBA00023125"/>
    </source>
</evidence>
<feature type="region of interest" description="Disordered" evidence="11">
    <location>
        <begin position="768"/>
        <end position="794"/>
    </location>
</feature>
<feature type="region of interest" description="Disordered" evidence="11">
    <location>
        <begin position="458"/>
        <end position="481"/>
    </location>
</feature>